<evidence type="ECO:0008006" key="3">
    <source>
        <dbReference type="Google" id="ProtNLM"/>
    </source>
</evidence>
<protein>
    <recommendedName>
        <fullName evidence="3">Nuclear transport factor 2 family protein</fullName>
    </recommendedName>
</protein>
<dbReference type="Gene3D" id="3.10.450.50">
    <property type="match status" value="1"/>
</dbReference>
<sequence length="115" mass="13553">MKLLIEKVSDLNDLLMEGESLEALDRFYHQEVVIQKNDEAPVKGKATNRKIKESELNDIVEFKSAKPLHVAFGEQTTMVEWQLNYKHRRLGERNYTQVAVQDWKEGLIIKEKLYY</sequence>
<dbReference type="EMBL" id="JBCDNA010000003">
    <property type="protein sequence ID" value="MEL4457303.1"/>
    <property type="molecule type" value="Genomic_DNA"/>
</dbReference>
<dbReference type="PANTHER" id="PTHR34003">
    <property type="entry name" value="BLL2395 PROTEIN"/>
    <property type="match status" value="1"/>
</dbReference>
<dbReference type="PANTHER" id="PTHR34003:SF2">
    <property type="entry name" value="SNOAL-LIKE DOMAIN-CONTAINING PROTEIN"/>
    <property type="match status" value="1"/>
</dbReference>
<dbReference type="Proteomes" id="UP001474120">
    <property type="component" value="Unassembled WGS sequence"/>
</dbReference>
<dbReference type="RefSeq" id="WP_342161466.1">
    <property type="nucleotide sequence ID" value="NZ_JBCDNA010000003.1"/>
</dbReference>
<comment type="caution">
    <text evidence="1">The sequence shown here is derived from an EMBL/GenBank/DDBJ whole genome shotgun (WGS) entry which is preliminary data.</text>
</comment>
<gene>
    <name evidence="1" type="ORF">AABB81_15455</name>
</gene>
<evidence type="ECO:0000313" key="2">
    <source>
        <dbReference type="Proteomes" id="UP001474120"/>
    </source>
</evidence>
<organism evidence="1 2">
    <name type="scientific">Lutimonas vermicola</name>
    <dbReference type="NCBI Taxonomy" id="414288"/>
    <lineage>
        <taxon>Bacteria</taxon>
        <taxon>Pseudomonadati</taxon>
        <taxon>Bacteroidota</taxon>
        <taxon>Flavobacteriia</taxon>
        <taxon>Flavobacteriales</taxon>
        <taxon>Flavobacteriaceae</taxon>
        <taxon>Lutimonas</taxon>
    </lineage>
</organism>
<proteinExistence type="predicted"/>
<evidence type="ECO:0000313" key="1">
    <source>
        <dbReference type="EMBL" id="MEL4457303.1"/>
    </source>
</evidence>
<accession>A0ABU9L547</accession>
<keyword evidence="2" id="KW-1185">Reference proteome</keyword>
<name>A0ABU9L547_9FLAO</name>
<reference evidence="1 2" key="1">
    <citation type="submission" date="2024-04" db="EMBL/GenBank/DDBJ databases">
        <title>whole genome sequencing of Lutimonas vermicola strain IMCC1616.</title>
        <authorList>
            <person name="Bae S.S."/>
        </authorList>
    </citation>
    <scope>NUCLEOTIDE SEQUENCE [LARGE SCALE GENOMIC DNA]</scope>
    <source>
        <strain evidence="1 2">IMCC1616</strain>
    </source>
</reference>